<evidence type="ECO:0000313" key="3">
    <source>
        <dbReference type="Proteomes" id="UP001590950"/>
    </source>
</evidence>
<dbReference type="PANTHER" id="PTHR12415:SF4">
    <property type="entry name" value="TYROSYL-DNA PHOSPHODIESTERASE DOMAIN-CONTAINING PROTEIN"/>
    <property type="match status" value="1"/>
</dbReference>
<protein>
    <recommendedName>
        <fullName evidence="1">PLD phosphodiesterase domain-containing protein</fullName>
    </recommendedName>
</protein>
<proteinExistence type="predicted"/>
<dbReference type="InterPro" id="IPR003903">
    <property type="entry name" value="UIM_dom"/>
</dbReference>
<dbReference type="Gene3D" id="3.30.870.10">
    <property type="entry name" value="Endonuclease Chain A"/>
    <property type="match status" value="2"/>
</dbReference>
<evidence type="ECO:0000313" key="2">
    <source>
        <dbReference type="EMBL" id="KAL2039031.1"/>
    </source>
</evidence>
<dbReference type="SUPFAM" id="SSF56024">
    <property type="entry name" value="Phospholipase D/nuclease"/>
    <property type="match status" value="2"/>
</dbReference>
<feature type="domain" description="PLD phosphodiesterase" evidence="1">
    <location>
        <begin position="481"/>
        <end position="515"/>
    </location>
</feature>
<name>A0ABR4A247_9LECA</name>
<organism evidence="2 3">
    <name type="scientific">Stereocaulon virgatum</name>
    <dbReference type="NCBI Taxonomy" id="373712"/>
    <lineage>
        <taxon>Eukaryota</taxon>
        <taxon>Fungi</taxon>
        <taxon>Dikarya</taxon>
        <taxon>Ascomycota</taxon>
        <taxon>Pezizomycotina</taxon>
        <taxon>Lecanoromycetes</taxon>
        <taxon>OSLEUM clade</taxon>
        <taxon>Lecanoromycetidae</taxon>
        <taxon>Lecanorales</taxon>
        <taxon>Lecanorineae</taxon>
        <taxon>Stereocaulaceae</taxon>
        <taxon>Stereocaulon</taxon>
    </lineage>
</organism>
<dbReference type="CDD" id="cd09122">
    <property type="entry name" value="PLDc_Tdp1_1"/>
    <property type="match status" value="1"/>
</dbReference>
<accession>A0ABR4A247</accession>
<dbReference type="Proteomes" id="UP001590950">
    <property type="component" value="Unassembled WGS sequence"/>
</dbReference>
<dbReference type="SMART" id="SM00726">
    <property type="entry name" value="UIM"/>
    <property type="match status" value="1"/>
</dbReference>
<reference evidence="2 3" key="1">
    <citation type="submission" date="2024-09" db="EMBL/GenBank/DDBJ databases">
        <title>Rethinking Asexuality: The Enigmatic Case of Functional Sexual Genes in Lepraria (Stereocaulaceae).</title>
        <authorList>
            <person name="Doellman M."/>
            <person name="Sun Y."/>
            <person name="Barcenas-Pena A."/>
            <person name="Lumbsch H.T."/>
            <person name="Grewe F."/>
        </authorList>
    </citation>
    <scope>NUCLEOTIDE SEQUENCE [LARGE SCALE GENOMIC DNA]</scope>
    <source>
        <strain evidence="2 3">Mercado 3170</strain>
    </source>
</reference>
<dbReference type="InterPro" id="IPR010347">
    <property type="entry name" value="Tdp1"/>
</dbReference>
<dbReference type="PANTHER" id="PTHR12415">
    <property type="entry name" value="TYROSYL-DNA PHOSPHODIESTERASE 1"/>
    <property type="match status" value="1"/>
</dbReference>
<sequence>MASLDDDEDLKRAIALSLQEEGNTGQNVGQSFKDAIALDSETENEDIPEASTKVALETATTSDERNPAPSVGLGFLGLDRKKMEQERLARKRKVSISPPPPRKAPRISARTTLMSPTLVSQSTTDTASEGHIPTGLQFPRGTVKKTWAFGYPRVGDDVKLEEVFQKHDLSLAVLSSFQWDVEWLFAKINTRNTHITMVMQAKDEAIKQQYRQETAYMSNLRLCFPSMDGQVNCMHSKLMLLSHPTHLRIAIPTANLVPYDWGESGDMENIVFLIDLPRLPDDQRTTPEKLTCFGRELVYFLEAMGLGRSIITSICNFDFAATRDYAFVHTIGGAHTGENDPWRRTGYCGLGRAIQELGLATNQALNVDFVTSSVGSLNIEFLAMLYLAAQGDDGSTEYQWRNPVVTKARSRQSKAVPKGAETAQRRLEDHIRESFHIYFPTHETVKSSKAGFAGTICFQPKWYNSPSFPRQSMRDCKSTRAGLLMHSKIIYVSQKEEGDSASWAYVGSANCSESAWGKLSKDRVLKSPKLNCRNWECGVIVPVRMIVGKGGKDDLAQFEGIVPVPMQFPGEQYGDRKPWYYSEQ</sequence>
<keyword evidence="3" id="KW-1185">Reference proteome</keyword>
<dbReference type="PROSITE" id="PS50035">
    <property type="entry name" value="PLD"/>
    <property type="match status" value="1"/>
</dbReference>
<dbReference type="PROSITE" id="PS50330">
    <property type="entry name" value="UIM"/>
    <property type="match status" value="1"/>
</dbReference>
<dbReference type="Pfam" id="PF06087">
    <property type="entry name" value="Tyr-DNA_phospho"/>
    <property type="match status" value="1"/>
</dbReference>
<dbReference type="InterPro" id="IPR001736">
    <property type="entry name" value="PLipase_D/transphosphatidylase"/>
</dbReference>
<dbReference type="Pfam" id="PF02809">
    <property type="entry name" value="UIM"/>
    <property type="match status" value="1"/>
</dbReference>
<dbReference type="Gene3D" id="6.10.140.100">
    <property type="match status" value="1"/>
</dbReference>
<gene>
    <name evidence="2" type="ORF">N7G274_008080</name>
</gene>
<dbReference type="EMBL" id="JBEFKJ010000027">
    <property type="protein sequence ID" value="KAL2039031.1"/>
    <property type="molecule type" value="Genomic_DNA"/>
</dbReference>
<comment type="caution">
    <text evidence="2">The sequence shown here is derived from an EMBL/GenBank/DDBJ whole genome shotgun (WGS) entry which is preliminary data.</text>
</comment>
<evidence type="ECO:0000259" key="1">
    <source>
        <dbReference type="PROSITE" id="PS50035"/>
    </source>
</evidence>